<sequence length="121" mass="13268">MVHLSLFRLVDDPSTTVYAEPAQQRAWVATPRASLTQGSLDTDRVTTLRPARNTETTSSPTRTPPAEPQETSYNGSTPDIVTCNPTAVTILIDTSAVRNAIPITKYRDNPRAMRQLPRASC</sequence>
<gene>
    <name evidence="2" type="ORF">ACFOY2_37870</name>
</gene>
<name>A0ABV8GJE9_9ACTN</name>
<dbReference type="RefSeq" id="WP_379532928.1">
    <property type="nucleotide sequence ID" value="NZ_JBHSBI010000025.1"/>
</dbReference>
<feature type="region of interest" description="Disordered" evidence="1">
    <location>
        <begin position="34"/>
        <end position="80"/>
    </location>
</feature>
<reference evidence="3" key="1">
    <citation type="journal article" date="2019" name="Int. J. Syst. Evol. Microbiol.">
        <title>The Global Catalogue of Microorganisms (GCM) 10K type strain sequencing project: providing services to taxonomists for standard genome sequencing and annotation.</title>
        <authorList>
            <consortium name="The Broad Institute Genomics Platform"/>
            <consortium name="The Broad Institute Genome Sequencing Center for Infectious Disease"/>
            <person name="Wu L."/>
            <person name="Ma J."/>
        </authorList>
    </citation>
    <scope>NUCLEOTIDE SEQUENCE [LARGE SCALE GENOMIC DNA]</scope>
    <source>
        <strain evidence="3">TBRC 1276</strain>
    </source>
</reference>
<evidence type="ECO:0000256" key="1">
    <source>
        <dbReference type="SAM" id="MobiDB-lite"/>
    </source>
</evidence>
<dbReference type="Proteomes" id="UP001595851">
    <property type="component" value="Unassembled WGS sequence"/>
</dbReference>
<feature type="compositionally biased region" description="Polar residues" evidence="1">
    <location>
        <begin position="69"/>
        <end position="80"/>
    </location>
</feature>
<accession>A0ABV8GJE9</accession>
<organism evidence="2 3">
    <name type="scientific">Nonomuraea purpurea</name>
    <dbReference type="NCBI Taxonomy" id="1849276"/>
    <lineage>
        <taxon>Bacteria</taxon>
        <taxon>Bacillati</taxon>
        <taxon>Actinomycetota</taxon>
        <taxon>Actinomycetes</taxon>
        <taxon>Streptosporangiales</taxon>
        <taxon>Streptosporangiaceae</taxon>
        <taxon>Nonomuraea</taxon>
    </lineage>
</organism>
<keyword evidence="3" id="KW-1185">Reference proteome</keyword>
<proteinExistence type="predicted"/>
<evidence type="ECO:0000313" key="3">
    <source>
        <dbReference type="Proteomes" id="UP001595851"/>
    </source>
</evidence>
<evidence type="ECO:0000313" key="2">
    <source>
        <dbReference type="EMBL" id="MFC4013045.1"/>
    </source>
</evidence>
<comment type="caution">
    <text evidence="2">The sequence shown here is derived from an EMBL/GenBank/DDBJ whole genome shotgun (WGS) entry which is preliminary data.</text>
</comment>
<protein>
    <submittedName>
        <fullName evidence="2">Uncharacterized protein</fullName>
    </submittedName>
</protein>
<dbReference type="EMBL" id="JBHSBI010000025">
    <property type="protein sequence ID" value="MFC4013045.1"/>
    <property type="molecule type" value="Genomic_DNA"/>
</dbReference>